<dbReference type="OrthoDB" id="2941346at2"/>
<dbReference type="AlphaFoldDB" id="A0A5B2TCU8"/>
<dbReference type="RefSeq" id="WP_149813848.1">
    <property type="nucleotide sequence ID" value="NZ_VUKA01000018.1"/>
</dbReference>
<organism evidence="1 2">
    <name type="scientific">Teichococcus oryzae</name>
    <dbReference type="NCBI Taxonomy" id="1608942"/>
    <lineage>
        <taxon>Bacteria</taxon>
        <taxon>Pseudomonadati</taxon>
        <taxon>Pseudomonadota</taxon>
        <taxon>Alphaproteobacteria</taxon>
        <taxon>Acetobacterales</taxon>
        <taxon>Roseomonadaceae</taxon>
        <taxon>Roseomonas</taxon>
    </lineage>
</organism>
<evidence type="ECO:0000313" key="1">
    <source>
        <dbReference type="EMBL" id="KAA2211668.1"/>
    </source>
</evidence>
<accession>A0A5B2TCU8</accession>
<dbReference type="Proteomes" id="UP000322110">
    <property type="component" value="Unassembled WGS sequence"/>
</dbReference>
<protein>
    <submittedName>
        <fullName evidence="1">Uncharacterized protein</fullName>
    </submittedName>
</protein>
<dbReference type="EMBL" id="VUKA01000018">
    <property type="protein sequence ID" value="KAA2211668.1"/>
    <property type="molecule type" value="Genomic_DNA"/>
</dbReference>
<sequence length="100" mass="11422">MTDQPNVHPDDLAVDRFAADMKRKLATARAKGRSGWDNPDRCTVEYLAELLVDHMQKTNIWNHVDLANFAMMLHLRGADPAIWADALAAVFREFREDARD</sequence>
<evidence type="ECO:0000313" key="2">
    <source>
        <dbReference type="Proteomes" id="UP000322110"/>
    </source>
</evidence>
<comment type="caution">
    <text evidence="1">The sequence shown here is derived from an EMBL/GenBank/DDBJ whole genome shotgun (WGS) entry which is preliminary data.</text>
</comment>
<gene>
    <name evidence="1" type="ORF">F0Q34_18985</name>
</gene>
<proteinExistence type="predicted"/>
<reference evidence="1 2" key="1">
    <citation type="journal article" date="2015" name="Int. J. Syst. Evol. Microbiol.">
        <title>Roseomonas oryzae sp. nov., isolated from paddy rhizosphere soil.</title>
        <authorList>
            <person name="Ramaprasad E.V."/>
            <person name="Sasikala Ch."/>
            <person name="Ramana Ch.V."/>
        </authorList>
    </citation>
    <scope>NUCLEOTIDE SEQUENCE [LARGE SCALE GENOMIC DNA]</scope>
    <source>
        <strain evidence="1 2">KCTC 42542</strain>
    </source>
</reference>
<name>A0A5B2TCU8_9PROT</name>
<keyword evidence="2" id="KW-1185">Reference proteome</keyword>